<dbReference type="PANTHER" id="PTHR11759">
    <property type="entry name" value="40S RIBOSOMAL PROTEIN S14/30S RIBOSOMAL PROTEIN S11"/>
    <property type="match status" value="1"/>
</dbReference>
<dbReference type="Proteomes" id="UP000014500">
    <property type="component" value="Unassembled WGS sequence"/>
</dbReference>
<keyword evidence="2" id="KW-0689">Ribosomal protein</keyword>
<evidence type="ECO:0000256" key="1">
    <source>
        <dbReference type="ARBA" id="ARBA00006194"/>
    </source>
</evidence>
<evidence type="ECO:0008006" key="6">
    <source>
        <dbReference type="Google" id="ProtNLM"/>
    </source>
</evidence>
<dbReference type="GO" id="GO:1990904">
    <property type="term" value="C:ribonucleoprotein complex"/>
    <property type="evidence" value="ECO:0007669"/>
    <property type="project" value="UniProtKB-KW"/>
</dbReference>
<sequence length="120" mass="13095">MYPDENTPNLMFNGIRFAELPICHIKATKNNTLMTLTDRLGFKNTRKGTNIAAQTTGITIGKKALVKGITDVRVKVRGLGPGRMTSVRGLAMAGVNVVSLTDDTPVPFGAFPRPRKQRKL</sequence>
<dbReference type="Gene3D" id="3.30.420.80">
    <property type="entry name" value="Ribosomal protein S11"/>
    <property type="match status" value="1"/>
</dbReference>
<proteinExistence type="inferred from homology"/>
<dbReference type="PhylomeDB" id="T1J6Q2"/>
<dbReference type="GO" id="GO:0006412">
    <property type="term" value="P:translation"/>
    <property type="evidence" value="ECO:0007669"/>
    <property type="project" value="InterPro"/>
</dbReference>
<accession>T1J6Q2</accession>
<dbReference type="EMBL" id="JH431882">
    <property type="status" value="NOT_ANNOTATED_CDS"/>
    <property type="molecule type" value="Genomic_DNA"/>
</dbReference>
<dbReference type="STRING" id="126957.T1J6Q2"/>
<keyword evidence="3" id="KW-0687">Ribonucleoprotein</keyword>
<keyword evidence="5" id="KW-1185">Reference proteome</keyword>
<reference evidence="4" key="2">
    <citation type="submission" date="2015-02" db="UniProtKB">
        <authorList>
            <consortium name="EnsemblMetazoa"/>
        </authorList>
    </citation>
    <scope>IDENTIFICATION</scope>
</reference>
<dbReference type="eggNOG" id="KOG0408">
    <property type="taxonomic scope" value="Eukaryota"/>
</dbReference>
<dbReference type="PIRSF" id="PIRSF002131">
    <property type="entry name" value="Ribosomal_S11"/>
    <property type="match status" value="1"/>
</dbReference>
<evidence type="ECO:0000313" key="5">
    <source>
        <dbReference type="Proteomes" id="UP000014500"/>
    </source>
</evidence>
<dbReference type="HOGENOM" id="CLU_072439_1_1_1"/>
<dbReference type="GO" id="GO:0003735">
    <property type="term" value="F:structural constituent of ribosome"/>
    <property type="evidence" value="ECO:0007669"/>
    <property type="project" value="InterPro"/>
</dbReference>
<dbReference type="InterPro" id="IPR036967">
    <property type="entry name" value="Ribosomal_uS11_sf"/>
</dbReference>
<dbReference type="SUPFAM" id="SSF53137">
    <property type="entry name" value="Translational machinery components"/>
    <property type="match status" value="1"/>
</dbReference>
<evidence type="ECO:0000256" key="3">
    <source>
        <dbReference type="ARBA" id="ARBA00023274"/>
    </source>
</evidence>
<evidence type="ECO:0000313" key="4">
    <source>
        <dbReference type="EnsemblMetazoa" id="SMAR009324-PA"/>
    </source>
</evidence>
<dbReference type="OMA" id="DNTPHPH"/>
<protein>
    <recommendedName>
        <fullName evidence="6">Ribosomal protein S11</fullName>
    </recommendedName>
</protein>
<dbReference type="GO" id="GO:0005840">
    <property type="term" value="C:ribosome"/>
    <property type="evidence" value="ECO:0007669"/>
    <property type="project" value="UniProtKB-KW"/>
</dbReference>
<dbReference type="HAMAP" id="MF_01310">
    <property type="entry name" value="Ribosomal_uS11"/>
    <property type="match status" value="1"/>
</dbReference>
<dbReference type="Pfam" id="PF00411">
    <property type="entry name" value="Ribosomal_S11"/>
    <property type="match status" value="1"/>
</dbReference>
<dbReference type="AlphaFoldDB" id="T1J6Q2"/>
<dbReference type="InterPro" id="IPR001971">
    <property type="entry name" value="Ribosomal_uS11"/>
</dbReference>
<reference evidence="5" key="1">
    <citation type="submission" date="2011-05" db="EMBL/GenBank/DDBJ databases">
        <authorList>
            <person name="Richards S.R."/>
            <person name="Qu J."/>
            <person name="Jiang H."/>
            <person name="Jhangiani S.N."/>
            <person name="Agravi P."/>
            <person name="Goodspeed R."/>
            <person name="Gross S."/>
            <person name="Mandapat C."/>
            <person name="Jackson L."/>
            <person name="Mathew T."/>
            <person name="Pu L."/>
            <person name="Thornton R."/>
            <person name="Saada N."/>
            <person name="Wilczek-Boney K.B."/>
            <person name="Lee S."/>
            <person name="Kovar C."/>
            <person name="Wu Y."/>
            <person name="Scherer S.E."/>
            <person name="Worley K.C."/>
            <person name="Muzny D.M."/>
            <person name="Gibbs R."/>
        </authorList>
    </citation>
    <scope>NUCLEOTIDE SEQUENCE</scope>
    <source>
        <strain evidence="5">Brora</strain>
    </source>
</reference>
<dbReference type="EnsemblMetazoa" id="SMAR009324-RA">
    <property type="protein sequence ID" value="SMAR009324-PA"/>
    <property type="gene ID" value="SMAR009324"/>
</dbReference>
<comment type="similarity">
    <text evidence="1">Belongs to the universal ribosomal protein uS11 family.</text>
</comment>
<organism evidence="4 5">
    <name type="scientific">Strigamia maritima</name>
    <name type="common">European centipede</name>
    <name type="synonym">Geophilus maritimus</name>
    <dbReference type="NCBI Taxonomy" id="126957"/>
    <lineage>
        <taxon>Eukaryota</taxon>
        <taxon>Metazoa</taxon>
        <taxon>Ecdysozoa</taxon>
        <taxon>Arthropoda</taxon>
        <taxon>Myriapoda</taxon>
        <taxon>Chilopoda</taxon>
        <taxon>Pleurostigmophora</taxon>
        <taxon>Geophilomorpha</taxon>
        <taxon>Linotaeniidae</taxon>
        <taxon>Strigamia</taxon>
    </lineage>
</organism>
<evidence type="ECO:0000256" key="2">
    <source>
        <dbReference type="ARBA" id="ARBA00022980"/>
    </source>
</evidence>
<name>T1J6Q2_STRMM</name>